<organism evidence="2 3">
    <name type="scientific">Eiseniibacteriota bacterium</name>
    <dbReference type="NCBI Taxonomy" id="2212470"/>
    <lineage>
        <taxon>Bacteria</taxon>
        <taxon>Candidatus Eiseniibacteriota</taxon>
    </lineage>
</organism>
<dbReference type="InterPro" id="IPR005358">
    <property type="entry name" value="Puta_zinc/iron-chelating_dom"/>
</dbReference>
<sequence>MKAEQNPCISCGACCTRYRVSFHWSETTLGDGHVEREPGGPRVPVELTEHLGPHRNAMKGTLWEPVRCIALEGEVGCSARCSIHPIRPSPCREFPRSWEDGEHNERCDAARAAFGLPPLPRPDEAGETPGLPLPSAE</sequence>
<dbReference type="Proteomes" id="UP000739538">
    <property type="component" value="Unassembled WGS sequence"/>
</dbReference>
<reference evidence="2" key="2">
    <citation type="journal article" date="2021" name="Microbiome">
        <title>Successional dynamics and alternative stable states in a saline activated sludge microbial community over 9 years.</title>
        <authorList>
            <person name="Wang Y."/>
            <person name="Ye J."/>
            <person name="Ju F."/>
            <person name="Liu L."/>
            <person name="Boyd J.A."/>
            <person name="Deng Y."/>
            <person name="Parks D.H."/>
            <person name="Jiang X."/>
            <person name="Yin X."/>
            <person name="Woodcroft B.J."/>
            <person name="Tyson G.W."/>
            <person name="Hugenholtz P."/>
            <person name="Polz M.F."/>
            <person name="Zhang T."/>
        </authorList>
    </citation>
    <scope>NUCLEOTIDE SEQUENCE</scope>
    <source>
        <strain evidence="2">HKST-UBA02</strain>
    </source>
</reference>
<accession>A0A956NCB7</accession>
<feature type="region of interest" description="Disordered" evidence="1">
    <location>
        <begin position="111"/>
        <end position="137"/>
    </location>
</feature>
<comment type="caution">
    <text evidence="2">The sequence shown here is derived from an EMBL/GenBank/DDBJ whole genome shotgun (WGS) entry which is preliminary data.</text>
</comment>
<evidence type="ECO:0000256" key="1">
    <source>
        <dbReference type="SAM" id="MobiDB-lite"/>
    </source>
</evidence>
<dbReference type="EMBL" id="JAGQHS010000059">
    <property type="protein sequence ID" value="MCA9756610.1"/>
    <property type="molecule type" value="Genomic_DNA"/>
</dbReference>
<reference evidence="2" key="1">
    <citation type="submission" date="2020-04" db="EMBL/GenBank/DDBJ databases">
        <authorList>
            <person name="Zhang T."/>
        </authorList>
    </citation>
    <scope>NUCLEOTIDE SEQUENCE</scope>
    <source>
        <strain evidence="2">HKST-UBA02</strain>
    </source>
</reference>
<proteinExistence type="predicted"/>
<evidence type="ECO:0000313" key="2">
    <source>
        <dbReference type="EMBL" id="MCA9756610.1"/>
    </source>
</evidence>
<protein>
    <submittedName>
        <fullName evidence="2">YkgJ family cysteine cluster protein</fullName>
    </submittedName>
</protein>
<gene>
    <name evidence="2" type="ORF">KDA27_12475</name>
</gene>
<dbReference type="AlphaFoldDB" id="A0A956NCB7"/>
<dbReference type="Pfam" id="PF03692">
    <property type="entry name" value="CxxCxxCC"/>
    <property type="match status" value="1"/>
</dbReference>
<evidence type="ECO:0000313" key="3">
    <source>
        <dbReference type="Proteomes" id="UP000739538"/>
    </source>
</evidence>
<name>A0A956NCB7_UNCEI</name>